<reference evidence="16" key="1">
    <citation type="journal article" date="2008" name="Nat. Genet.">
        <title>The Pristionchus pacificus genome provides a unique perspective on nematode lifestyle and parasitism.</title>
        <authorList>
            <person name="Dieterich C."/>
            <person name="Clifton S.W."/>
            <person name="Schuster L.N."/>
            <person name="Chinwalla A."/>
            <person name="Delehaunty K."/>
            <person name="Dinkelacker I."/>
            <person name="Fulton L."/>
            <person name="Fulton R."/>
            <person name="Godfrey J."/>
            <person name="Minx P."/>
            <person name="Mitreva M."/>
            <person name="Roeseler W."/>
            <person name="Tian H."/>
            <person name="Witte H."/>
            <person name="Yang S.P."/>
            <person name="Wilson R.K."/>
            <person name="Sommer R.J."/>
        </authorList>
    </citation>
    <scope>NUCLEOTIDE SEQUENCE [LARGE SCALE GENOMIC DNA]</scope>
    <source>
        <strain evidence="16">PS312</strain>
    </source>
</reference>
<dbReference type="GO" id="GO:0005829">
    <property type="term" value="C:cytosol"/>
    <property type="evidence" value="ECO:0000318"/>
    <property type="project" value="GO_Central"/>
</dbReference>
<dbReference type="InterPro" id="IPR027417">
    <property type="entry name" value="P-loop_NTPase"/>
</dbReference>
<dbReference type="FunFam" id="1.10.8.60:FF:000105">
    <property type="entry name" value="PeRoXisome assembly factor"/>
    <property type="match status" value="1"/>
</dbReference>
<dbReference type="Proteomes" id="UP000005239">
    <property type="component" value="Unassembled WGS sequence"/>
</dbReference>
<comment type="subcellular location">
    <subcellularLocation>
        <location evidence="1">Membrane</location>
    </subcellularLocation>
</comment>
<evidence type="ECO:0000256" key="13">
    <source>
        <dbReference type="ARBA" id="ARBA00048778"/>
    </source>
</evidence>
<dbReference type="GO" id="GO:0016558">
    <property type="term" value="P:protein import into peroxisome matrix"/>
    <property type="evidence" value="ECO:0000318"/>
    <property type="project" value="GO_Central"/>
</dbReference>
<evidence type="ECO:0000256" key="5">
    <source>
        <dbReference type="ARBA" id="ARBA00022741"/>
    </source>
</evidence>
<proteinExistence type="inferred from homology"/>
<evidence type="ECO:0000256" key="3">
    <source>
        <dbReference type="ARBA" id="ARBA00022593"/>
    </source>
</evidence>
<feature type="domain" description="AAA+ ATPase" evidence="14">
    <location>
        <begin position="503"/>
        <end position="643"/>
    </location>
</feature>
<dbReference type="GO" id="GO:0005524">
    <property type="term" value="F:ATP binding"/>
    <property type="evidence" value="ECO:0007669"/>
    <property type="project" value="UniProtKB-KW"/>
</dbReference>
<accession>A0A8R1U682</accession>
<keyword evidence="3" id="KW-0962">Peroxisome biogenesis</keyword>
<reference evidence="15" key="2">
    <citation type="submission" date="2022-06" db="UniProtKB">
        <authorList>
            <consortium name="EnsemblMetazoa"/>
        </authorList>
    </citation>
    <scope>IDENTIFICATION</scope>
    <source>
        <strain evidence="15">PS312</strain>
    </source>
</reference>
<name>A0A2A6CR67_PRIPA</name>
<evidence type="ECO:0000256" key="4">
    <source>
        <dbReference type="ARBA" id="ARBA00022737"/>
    </source>
</evidence>
<dbReference type="FunFam" id="3.40.50.300:FF:000109">
    <property type="entry name" value="Peroxisomal biogenesis factor 6"/>
    <property type="match status" value="1"/>
</dbReference>
<evidence type="ECO:0000256" key="9">
    <source>
        <dbReference type="ARBA" id="ARBA00032509"/>
    </source>
</evidence>
<dbReference type="InterPro" id="IPR003959">
    <property type="entry name" value="ATPase_AAA_core"/>
</dbReference>
<dbReference type="InterPro" id="IPR050168">
    <property type="entry name" value="AAA_ATPase_domain"/>
</dbReference>
<dbReference type="GO" id="GO:0005778">
    <property type="term" value="C:peroxisomal membrane"/>
    <property type="evidence" value="ECO:0000318"/>
    <property type="project" value="GO_Central"/>
</dbReference>
<keyword evidence="16" id="KW-1185">Reference proteome</keyword>
<dbReference type="GO" id="GO:0043335">
    <property type="term" value="P:protein unfolding"/>
    <property type="evidence" value="ECO:0000318"/>
    <property type="project" value="GO_Central"/>
</dbReference>
<protein>
    <recommendedName>
        <fullName evidence="10">Peroxisomal ATPase PEX1</fullName>
    </recommendedName>
    <alternativeName>
        <fullName evidence="9">Peroxin-1</fullName>
    </alternativeName>
    <alternativeName>
        <fullName evidence="12">Peroxin-6</fullName>
    </alternativeName>
    <alternativeName>
        <fullName evidence="11">Peroxisomal ATPase PEX6</fullName>
    </alternativeName>
</protein>
<dbReference type="PANTHER" id="PTHR23077:SF9">
    <property type="entry name" value="PEROXISOMAL ATPASE PEX6"/>
    <property type="match status" value="1"/>
</dbReference>
<dbReference type="Gene3D" id="1.10.8.60">
    <property type="match status" value="1"/>
</dbReference>
<evidence type="ECO:0000256" key="10">
    <source>
        <dbReference type="ARBA" id="ARBA00034532"/>
    </source>
</evidence>
<keyword evidence="6" id="KW-0378">Hydrolase</keyword>
<dbReference type="GO" id="GO:0002119">
    <property type="term" value="P:nematode larval development"/>
    <property type="evidence" value="ECO:0007669"/>
    <property type="project" value="EnsemblMetazoa"/>
</dbReference>
<evidence type="ECO:0000256" key="7">
    <source>
        <dbReference type="ARBA" id="ARBA00022840"/>
    </source>
</evidence>
<dbReference type="SUPFAM" id="SSF52540">
    <property type="entry name" value="P-loop containing nucleoside triphosphate hydrolases"/>
    <property type="match status" value="2"/>
</dbReference>
<sequence>MSLHVSSSLFALLLPLLISKSNLRSIRGYIWKRRSITVNHTRPHHEYSVLFVHPLTLLHYGIFPGQICKVSFIVRKDTSRFITIDRLLRIRPDVTLPTTGSSISSFDLFNAFGAQPIISLFIKKITPYSRLPESLHLKLADRLKVATVIQPKTISIDENGGIASLLESPRVVYNGDLVSIVITNPLEGSKEIVTYKLDCTPYNSCLVDSRVSVYETSSIHSPIPFGNSPSSLPILPPSINQLLGDMTKIAYAHSQISNGFPLSFLLHGSSGSGKRLLTHKLAAATHRNIIEVNSLDIWSDVSSQGEQKLKAAIQKAISAHPCVLYLSNVDALGYDVHTRNIDSRVLSTLRNTLEDSSKSTQITLVMGCTSKQLSNLSQSLRELVLYEYSIPSLTPIDRLSFLGKLFKSDKLATAVAKNTSGFVVAELIDLVSDSIETAREKGREVKVEDVEGAIERRNLCIASSVGTAKVPSVSWDDIGGLEESKRILQESLAACLKGGKRTKRSGIILFGPPGCGKTLLAKAVATQYKIGFLSVKGPELLNKYVGQSEENLRNVFERAREASPCVIFFDELDSIAPNRGRHGDSGGVMDRIVSQLLSELDDLQSQEESQVFIMGATNRADLLDQALLSPGRFDKIINIAPGQDIDSKRKILEAVSRSVQLDRDVDMEQVASSCPPVMSGAELYSIVSNATMAAIREQRFLEDFVTSLDSSTCELREEGCRFVHAIVVVADEESGIVNQMTLRRQLDSHAIEEKNDDEPSLGPPTSLENADILRALQILEESKEYVASTPIPNT</sequence>
<dbReference type="GO" id="GO:0016887">
    <property type="term" value="F:ATP hydrolysis activity"/>
    <property type="evidence" value="ECO:0000318"/>
    <property type="project" value="GO_Central"/>
</dbReference>
<evidence type="ECO:0000256" key="2">
    <source>
        <dbReference type="ARBA" id="ARBA00006914"/>
    </source>
</evidence>
<evidence type="ECO:0000256" key="11">
    <source>
        <dbReference type="ARBA" id="ARBA00034811"/>
    </source>
</evidence>
<feature type="domain" description="AAA+ ATPase" evidence="14">
    <location>
        <begin position="260"/>
        <end position="391"/>
    </location>
</feature>
<dbReference type="EnsemblMetazoa" id="PPA05290.1">
    <property type="protein sequence ID" value="PPA05290.1"/>
    <property type="gene ID" value="WBGene00094844"/>
</dbReference>
<evidence type="ECO:0000256" key="8">
    <source>
        <dbReference type="ARBA" id="ARBA00023136"/>
    </source>
</evidence>
<dbReference type="AlphaFoldDB" id="A0A2A6CR67"/>
<keyword evidence="4" id="KW-0677">Repeat</keyword>
<keyword evidence="7" id="KW-0067">ATP-binding</keyword>
<keyword evidence="5" id="KW-0547">Nucleotide-binding</keyword>
<evidence type="ECO:0000259" key="14">
    <source>
        <dbReference type="SMART" id="SM00382"/>
    </source>
</evidence>
<comment type="similarity">
    <text evidence="2">Belongs to the AAA ATPase family.</text>
</comment>
<evidence type="ECO:0000256" key="12">
    <source>
        <dbReference type="ARBA" id="ARBA00034920"/>
    </source>
</evidence>
<dbReference type="Gene3D" id="3.40.50.300">
    <property type="entry name" value="P-loop containing nucleotide triphosphate hydrolases"/>
    <property type="match status" value="2"/>
</dbReference>
<gene>
    <name evidence="15" type="primary">WBGene00094844</name>
</gene>
<dbReference type="SMART" id="SM00382">
    <property type="entry name" value="AAA"/>
    <property type="match status" value="2"/>
</dbReference>
<evidence type="ECO:0000256" key="6">
    <source>
        <dbReference type="ARBA" id="ARBA00022801"/>
    </source>
</evidence>
<dbReference type="PANTHER" id="PTHR23077">
    <property type="entry name" value="AAA-FAMILY ATPASE"/>
    <property type="match status" value="1"/>
</dbReference>
<evidence type="ECO:0000256" key="1">
    <source>
        <dbReference type="ARBA" id="ARBA00004370"/>
    </source>
</evidence>
<evidence type="ECO:0000313" key="15">
    <source>
        <dbReference type="EnsemblMetazoa" id="PPA05290.1"/>
    </source>
</evidence>
<keyword evidence="8" id="KW-0472">Membrane</keyword>
<dbReference type="OrthoDB" id="2187at2759"/>
<dbReference type="InterPro" id="IPR003593">
    <property type="entry name" value="AAA+_ATPase"/>
</dbReference>
<dbReference type="Pfam" id="PF00004">
    <property type="entry name" value="AAA"/>
    <property type="match status" value="2"/>
</dbReference>
<accession>A0A2A6CR67</accession>
<evidence type="ECO:0000313" key="16">
    <source>
        <dbReference type="Proteomes" id="UP000005239"/>
    </source>
</evidence>
<organism evidence="15 16">
    <name type="scientific">Pristionchus pacificus</name>
    <name type="common">Parasitic nematode worm</name>
    <dbReference type="NCBI Taxonomy" id="54126"/>
    <lineage>
        <taxon>Eukaryota</taxon>
        <taxon>Metazoa</taxon>
        <taxon>Ecdysozoa</taxon>
        <taxon>Nematoda</taxon>
        <taxon>Chromadorea</taxon>
        <taxon>Rhabditida</taxon>
        <taxon>Rhabditina</taxon>
        <taxon>Diplogasteromorpha</taxon>
        <taxon>Diplogasteroidea</taxon>
        <taxon>Neodiplogasteridae</taxon>
        <taxon>Pristionchus</taxon>
    </lineage>
</organism>
<comment type="catalytic activity">
    <reaction evidence="13">
        <text>ATP + H2O = ADP + phosphate + H(+)</text>
        <dbReference type="Rhea" id="RHEA:13065"/>
        <dbReference type="ChEBI" id="CHEBI:15377"/>
        <dbReference type="ChEBI" id="CHEBI:15378"/>
        <dbReference type="ChEBI" id="CHEBI:30616"/>
        <dbReference type="ChEBI" id="CHEBI:43474"/>
        <dbReference type="ChEBI" id="CHEBI:456216"/>
    </reaction>
    <physiologicalReaction direction="left-to-right" evidence="13">
        <dbReference type="Rhea" id="RHEA:13066"/>
    </physiologicalReaction>
</comment>